<keyword evidence="11 16" id="KW-0186">Copper</keyword>
<keyword evidence="9 15" id="KW-0249">Electron transport</keyword>
<comment type="similarity">
    <text evidence="3 15">Belongs to the cytochrome c oxidase subunit 2 family.</text>
</comment>
<dbReference type="GO" id="GO:0042773">
    <property type="term" value="P:ATP synthesis coupled electron transport"/>
    <property type="evidence" value="ECO:0007669"/>
    <property type="project" value="TreeGrafter"/>
</dbReference>
<accession>A0A4D7BCH5</accession>
<evidence type="ECO:0000256" key="8">
    <source>
        <dbReference type="ARBA" id="ARBA00022967"/>
    </source>
</evidence>
<dbReference type="PRINTS" id="PR01166">
    <property type="entry name" value="CYCOXIDASEII"/>
</dbReference>
<evidence type="ECO:0000256" key="6">
    <source>
        <dbReference type="ARBA" id="ARBA00022692"/>
    </source>
</evidence>
<comment type="subcellular location">
    <subcellularLocation>
        <location evidence="15">Cell membrane</location>
        <topology evidence="15">Multi-pass membrane protein</topology>
    </subcellularLocation>
    <subcellularLocation>
        <location evidence="2">Membrane</location>
        <topology evidence="2">Multi-pass membrane protein</topology>
    </subcellularLocation>
</comment>
<proteinExistence type="inferred from homology"/>
<name>A0A4D7BCH5_9HYPH</name>
<evidence type="ECO:0000256" key="13">
    <source>
        <dbReference type="ARBA" id="ARBA00024688"/>
    </source>
</evidence>
<evidence type="ECO:0000256" key="4">
    <source>
        <dbReference type="ARBA" id="ARBA00022448"/>
    </source>
</evidence>
<evidence type="ECO:0000256" key="17">
    <source>
        <dbReference type="SAM" id="Phobius"/>
    </source>
</evidence>
<keyword evidence="8" id="KW-1278">Translocase</keyword>
<feature type="domain" description="Cytochrome oxidase subunit II copper A binding" evidence="18">
    <location>
        <begin position="138"/>
        <end position="280"/>
    </location>
</feature>
<dbReference type="RefSeq" id="WP_136961178.1">
    <property type="nucleotide sequence ID" value="NZ_CP039690.1"/>
</dbReference>
<feature type="transmembrane region" description="Helical" evidence="17">
    <location>
        <begin position="67"/>
        <end position="88"/>
    </location>
</feature>
<evidence type="ECO:0000313" key="21">
    <source>
        <dbReference type="Proteomes" id="UP000298781"/>
    </source>
</evidence>
<dbReference type="AlphaFoldDB" id="A0A4D7BCH5"/>
<keyword evidence="4 15" id="KW-0813">Transport</keyword>
<comment type="catalytic activity">
    <reaction evidence="14 16">
        <text>4 Fe(II)-[cytochrome c] + O2 + 8 H(+)(in) = 4 Fe(III)-[cytochrome c] + 2 H2O + 4 H(+)(out)</text>
        <dbReference type="Rhea" id="RHEA:11436"/>
        <dbReference type="Rhea" id="RHEA-COMP:10350"/>
        <dbReference type="Rhea" id="RHEA-COMP:14399"/>
        <dbReference type="ChEBI" id="CHEBI:15377"/>
        <dbReference type="ChEBI" id="CHEBI:15378"/>
        <dbReference type="ChEBI" id="CHEBI:15379"/>
        <dbReference type="ChEBI" id="CHEBI:29033"/>
        <dbReference type="ChEBI" id="CHEBI:29034"/>
        <dbReference type="EC" id="7.1.1.9"/>
    </reaction>
</comment>
<comment type="function">
    <text evidence="13 16">Subunits I and II form the functional core of the enzyme complex. Electrons originating in cytochrome c are transferred via heme a and Cu(A) to the binuclear center formed by heme a3 and Cu(B).</text>
</comment>
<dbReference type="GO" id="GO:0004129">
    <property type="term" value="F:cytochrome-c oxidase activity"/>
    <property type="evidence" value="ECO:0007669"/>
    <property type="project" value="UniProtKB-EC"/>
</dbReference>
<evidence type="ECO:0000259" key="18">
    <source>
        <dbReference type="PROSITE" id="PS50857"/>
    </source>
</evidence>
<reference evidence="20 21" key="1">
    <citation type="submission" date="2019-04" db="EMBL/GenBank/DDBJ databases">
        <title>Phreatobacter aquaticus sp. nov.</title>
        <authorList>
            <person name="Choi A."/>
        </authorList>
    </citation>
    <scope>NUCLEOTIDE SEQUENCE [LARGE SCALE GENOMIC DNA]</scope>
    <source>
        <strain evidence="20 21">KCTC 52518</strain>
    </source>
</reference>
<feature type="transmembrane region" description="Helical" evidence="17">
    <location>
        <begin position="109"/>
        <end position="131"/>
    </location>
</feature>
<dbReference type="PROSITE" id="PS50857">
    <property type="entry name" value="COX2_CUA"/>
    <property type="match status" value="1"/>
</dbReference>
<evidence type="ECO:0000259" key="19">
    <source>
        <dbReference type="PROSITE" id="PS50999"/>
    </source>
</evidence>
<evidence type="ECO:0000256" key="3">
    <source>
        <dbReference type="ARBA" id="ARBA00007866"/>
    </source>
</evidence>
<dbReference type="PROSITE" id="PS50999">
    <property type="entry name" value="COX2_TM"/>
    <property type="match status" value="1"/>
</dbReference>
<evidence type="ECO:0000256" key="11">
    <source>
        <dbReference type="ARBA" id="ARBA00023008"/>
    </source>
</evidence>
<evidence type="ECO:0000256" key="14">
    <source>
        <dbReference type="ARBA" id="ARBA00047816"/>
    </source>
</evidence>
<sequence length="304" mass="33134">MREAMRNGASAGRGGAMALLGAVALLGALGPAMAQTPGLGQPELGGINFQVAASPIMEFIHWFHNAFLLPIIVIICVFVAGLLLWCCFRFSEKRNPVASKTTHHVGLEVAWTVIPVFILIIIAVPSFRLLYQQLTIPRSDLTVKAIASTWKWSYEYPDNGNFSFVSTMQSEQEIAERVARGTPRSEVPRLLAVDNEVVVPVNKIIRVQVTSSDVIHAFALPSFGVKIDAVPGRLNETWFHATREGIFYGQCSELCGKDHAFMPIAFRVVSEQAFAAWLEEAKKKFAAADQPTAVAAATAIPAAR</sequence>
<dbReference type="KEGG" id="pstg:E8M01_16850"/>
<dbReference type="InterPro" id="IPR001505">
    <property type="entry name" value="Copper_CuA"/>
</dbReference>
<keyword evidence="5 15" id="KW-0679">Respiratory chain</keyword>
<organism evidence="20 21">
    <name type="scientific">Phreatobacter stygius</name>
    <dbReference type="NCBI Taxonomy" id="1940610"/>
    <lineage>
        <taxon>Bacteria</taxon>
        <taxon>Pseudomonadati</taxon>
        <taxon>Pseudomonadota</taxon>
        <taxon>Alphaproteobacteria</taxon>
        <taxon>Hyphomicrobiales</taxon>
        <taxon>Phreatobacteraceae</taxon>
        <taxon>Phreatobacter</taxon>
    </lineage>
</organism>
<gene>
    <name evidence="20" type="primary">coxB</name>
    <name evidence="20" type="ORF">E8M01_16850</name>
</gene>
<evidence type="ECO:0000256" key="9">
    <source>
        <dbReference type="ARBA" id="ARBA00022982"/>
    </source>
</evidence>
<dbReference type="InterPro" id="IPR036257">
    <property type="entry name" value="Cyt_c_oxidase_su2_TM_sf"/>
</dbReference>
<dbReference type="InterPro" id="IPR034210">
    <property type="entry name" value="CcO_II_C"/>
</dbReference>
<dbReference type="Gene3D" id="1.10.287.90">
    <property type="match status" value="1"/>
</dbReference>
<dbReference type="GO" id="GO:0005886">
    <property type="term" value="C:plasma membrane"/>
    <property type="evidence" value="ECO:0007669"/>
    <property type="project" value="UniProtKB-SubCell"/>
</dbReference>
<dbReference type="InterPro" id="IPR008972">
    <property type="entry name" value="Cupredoxin"/>
</dbReference>
<evidence type="ECO:0000256" key="1">
    <source>
        <dbReference type="ARBA" id="ARBA00001971"/>
    </source>
</evidence>
<evidence type="ECO:0000256" key="10">
    <source>
        <dbReference type="ARBA" id="ARBA00022989"/>
    </source>
</evidence>
<evidence type="ECO:0000256" key="15">
    <source>
        <dbReference type="RuleBase" id="RU000456"/>
    </source>
</evidence>
<dbReference type="OrthoDB" id="9781261at2"/>
<dbReference type="GO" id="GO:0005507">
    <property type="term" value="F:copper ion binding"/>
    <property type="evidence" value="ECO:0007669"/>
    <property type="project" value="InterPro"/>
</dbReference>
<dbReference type="FunFam" id="2.60.40.420:FF:000001">
    <property type="entry name" value="Cytochrome c oxidase subunit 2"/>
    <property type="match status" value="1"/>
</dbReference>
<keyword evidence="7 16" id="KW-0479">Metal-binding</keyword>
<dbReference type="CDD" id="cd13912">
    <property type="entry name" value="CcO_II_C"/>
    <property type="match status" value="1"/>
</dbReference>
<comment type="cofactor">
    <cofactor evidence="1">
        <name>heme</name>
        <dbReference type="ChEBI" id="CHEBI:30413"/>
    </cofactor>
</comment>
<comment type="cofactor">
    <cofactor evidence="16">
        <name>Cu cation</name>
        <dbReference type="ChEBI" id="CHEBI:23378"/>
    </cofactor>
    <text evidence="16">Binds a copper A center.</text>
</comment>
<feature type="domain" description="Cytochrome oxidase subunit II transmembrane region profile" evidence="19">
    <location>
        <begin position="41"/>
        <end position="137"/>
    </location>
</feature>
<evidence type="ECO:0000256" key="5">
    <source>
        <dbReference type="ARBA" id="ARBA00022660"/>
    </source>
</evidence>
<dbReference type="InterPro" id="IPR014222">
    <property type="entry name" value="Cyt_c_oxidase_su2"/>
</dbReference>
<dbReference type="InterPro" id="IPR011759">
    <property type="entry name" value="Cyt_c_oxidase_su2_TM_dom"/>
</dbReference>
<keyword evidence="6 15" id="KW-0812">Transmembrane</keyword>
<evidence type="ECO:0000256" key="2">
    <source>
        <dbReference type="ARBA" id="ARBA00004141"/>
    </source>
</evidence>
<evidence type="ECO:0000256" key="12">
    <source>
        <dbReference type="ARBA" id="ARBA00023136"/>
    </source>
</evidence>
<dbReference type="EMBL" id="CP039690">
    <property type="protein sequence ID" value="QCI65732.1"/>
    <property type="molecule type" value="Genomic_DNA"/>
</dbReference>
<dbReference type="Gene3D" id="2.60.40.420">
    <property type="entry name" value="Cupredoxins - blue copper proteins"/>
    <property type="match status" value="1"/>
</dbReference>
<dbReference type="SUPFAM" id="SSF49503">
    <property type="entry name" value="Cupredoxins"/>
    <property type="match status" value="1"/>
</dbReference>
<protein>
    <recommendedName>
        <fullName evidence="16">Cytochrome c oxidase subunit 2</fullName>
        <ecNumber evidence="16">7.1.1.9</ecNumber>
    </recommendedName>
</protein>
<keyword evidence="10 17" id="KW-1133">Transmembrane helix</keyword>
<keyword evidence="20" id="KW-0560">Oxidoreductase</keyword>
<dbReference type="Pfam" id="PF00116">
    <property type="entry name" value="COX2"/>
    <property type="match status" value="1"/>
</dbReference>
<keyword evidence="21" id="KW-1185">Reference proteome</keyword>
<dbReference type="InterPro" id="IPR002429">
    <property type="entry name" value="CcO_II-like_C"/>
</dbReference>
<dbReference type="PROSITE" id="PS00078">
    <property type="entry name" value="COX2"/>
    <property type="match status" value="1"/>
</dbReference>
<evidence type="ECO:0000256" key="16">
    <source>
        <dbReference type="RuleBase" id="RU004024"/>
    </source>
</evidence>
<dbReference type="Pfam" id="PF02790">
    <property type="entry name" value="COX2_TM"/>
    <property type="match status" value="1"/>
</dbReference>
<dbReference type="EC" id="7.1.1.9" evidence="16"/>
<evidence type="ECO:0000256" key="7">
    <source>
        <dbReference type="ARBA" id="ARBA00022723"/>
    </source>
</evidence>
<dbReference type="GO" id="GO:0016491">
    <property type="term" value="F:oxidoreductase activity"/>
    <property type="evidence" value="ECO:0007669"/>
    <property type="project" value="UniProtKB-KW"/>
</dbReference>
<dbReference type="NCBIfam" id="TIGR02866">
    <property type="entry name" value="CoxB"/>
    <property type="match status" value="1"/>
</dbReference>
<dbReference type="SUPFAM" id="SSF81464">
    <property type="entry name" value="Cytochrome c oxidase subunit II-like, transmembrane region"/>
    <property type="match status" value="1"/>
</dbReference>
<evidence type="ECO:0000313" key="20">
    <source>
        <dbReference type="EMBL" id="QCI65732.1"/>
    </source>
</evidence>
<dbReference type="Proteomes" id="UP000298781">
    <property type="component" value="Chromosome"/>
</dbReference>
<dbReference type="InterPro" id="IPR045187">
    <property type="entry name" value="CcO_II"/>
</dbReference>
<keyword evidence="12 17" id="KW-0472">Membrane</keyword>
<dbReference type="PANTHER" id="PTHR22888:SF9">
    <property type="entry name" value="CYTOCHROME C OXIDASE SUBUNIT 2"/>
    <property type="match status" value="1"/>
</dbReference>
<dbReference type="PANTHER" id="PTHR22888">
    <property type="entry name" value="CYTOCHROME C OXIDASE, SUBUNIT II"/>
    <property type="match status" value="1"/>
</dbReference>